<dbReference type="Pfam" id="PF00378">
    <property type="entry name" value="ECH_1"/>
    <property type="match status" value="1"/>
</dbReference>
<dbReference type="Proteomes" id="UP000294558">
    <property type="component" value="Unassembled WGS sequence"/>
</dbReference>
<dbReference type="CDD" id="cd06558">
    <property type="entry name" value="crotonase-like"/>
    <property type="match status" value="1"/>
</dbReference>
<proteinExistence type="inferred from homology"/>
<dbReference type="InterPro" id="IPR029045">
    <property type="entry name" value="ClpP/crotonase-like_dom_sf"/>
</dbReference>
<name>A0A4R7I0D6_9ACTN</name>
<dbReference type="PANTHER" id="PTHR43459">
    <property type="entry name" value="ENOYL-COA HYDRATASE"/>
    <property type="match status" value="1"/>
</dbReference>
<evidence type="ECO:0000256" key="1">
    <source>
        <dbReference type="ARBA" id="ARBA00005254"/>
    </source>
</evidence>
<organism evidence="2 3">
    <name type="scientific">Ilumatobacter fluminis</name>
    <dbReference type="NCBI Taxonomy" id="467091"/>
    <lineage>
        <taxon>Bacteria</taxon>
        <taxon>Bacillati</taxon>
        <taxon>Actinomycetota</taxon>
        <taxon>Acidimicrobiia</taxon>
        <taxon>Acidimicrobiales</taxon>
        <taxon>Ilumatobacteraceae</taxon>
        <taxon>Ilumatobacter</taxon>
    </lineage>
</organism>
<evidence type="ECO:0000313" key="2">
    <source>
        <dbReference type="EMBL" id="TDT16987.1"/>
    </source>
</evidence>
<dbReference type="Gene3D" id="1.10.12.10">
    <property type="entry name" value="Lyase 2-enoyl-coa Hydratase, Chain A, domain 2"/>
    <property type="match status" value="1"/>
</dbReference>
<dbReference type="PANTHER" id="PTHR43459:SF1">
    <property type="entry name" value="EG:BACN32G11.4 PROTEIN"/>
    <property type="match status" value="1"/>
</dbReference>
<dbReference type="RefSeq" id="WP_133869309.1">
    <property type="nucleotide sequence ID" value="NZ_SOAU01000001.1"/>
</dbReference>
<dbReference type="GO" id="GO:0003824">
    <property type="term" value="F:catalytic activity"/>
    <property type="evidence" value="ECO:0007669"/>
    <property type="project" value="UniProtKB-ARBA"/>
</dbReference>
<dbReference type="OrthoDB" id="9777711at2"/>
<sequence length="272" mass="29066">MSTPTIRHEISDHVATVWLHRPHRHNAWTGRMHTEFRATMAELEADDDVRVVVVTGTPPAFCVGGDSDALAGHADKGGYDTGLPAEPARPGVGVRPEFDDDFAWMLGFRTPIIAAVNGAVAGVGLALVLFCDLRFGAANAKFTTAAPKLGLPAEYGLSWILPRVVGVTRANDLLLSGRIVTVADTESWGLWNGVADDGEGALAAALDYARLLVTTTGPTAVSVTKAQIAHDLHRHDSAASVADSKRLLDEAMRTAEYREGVAALRDKRPPRF</sequence>
<comment type="caution">
    <text evidence="2">The sequence shown here is derived from an EMBL/GenBank/DDBJ whole genome shotgun (WGS) entry which is preliminary data.</text>
</comment>
<gene>
    <name evidence="2" type="ORF">BDK89_2588</name>
</gene>
<keyword evidence="3" id="KW-1185">Reference proteome</keyword>
<dbReference type="SUPFAM" id="SSF52096">
    <property type="entry name" value="ClpP/crotonase"/>
    <property type="match status" value="1"/>
</dbReference>
<dbReference type="InterPro" id="IPR001753">
    <property type="entry name" value="Enoyl-CoA_hydra/iso"/>
</dbReference>
<accession>A0A4R7I0D6</accession>
<dbReference type="AlphaFoldDB" id="A0A4R7I0D6"/>
<dbReference type="InterPro" id="IPR014748">
    <property type="entry name" value="Enoyl-CoA_hydra_C"/>
</dbReference>
<comment type="similarity">
    <text evidence="1">Belongs to the enoyl-CoA hydratase/isomerase family.</text>
</comment>
<dbReference type="EMBL" id="SOAU01000001">
    <property type="protein sequence ID" value="TDT16987.1"/>
    <property type="molecule type" value="Genomic_DNA"/>
</dbReference>
<dbReference type="Gene3D" id="3.90.226.10">
    <property type="entry name" value="2-enoyl-CoA Hydratase, Chain A, domain 1"/>
    <property type="match status" value="1"/>
</dbReference>
<reference evidence="2 3" key="1">
    <citation type="submission" date="2019-03" db="EMBL/GenBank/DDBJ databases">
        <title>Sequencing the genomes of 1000 actinobacteria strains.</title>
        <authorList>
            <person name="Klenk H.-P."/>
        </authorList>
    </citation>
    <scope>NUCLEOTIDE SEQUENCE [LARGE SCALE GENOMIC DNA]</scope>
    <source>
        <strain evidence="2 3">DSM 18936</strain>
    </source>
</reference>
<evidence type="ECO:0000313" key="3">
    <source>
        <dbReference type="Proteomes" id="UP000294558"/>
    </source>
</evidence>
<protein>
    <submittedName>
        <fullName evidence="2">Enoyl-CoA hydratase</fullName>
    </submittedName>
</protein>